<dbReference type="SUPFAM" id="SSF55961">
    <property type="entry name" value="Bet v1-like"/>
    <property type="match status" value="1"/>
</dbReference>
<feature type="signal peptide" evidence="1">
    <location>
        <begin position="1"/>
        <end position="19"/>
    </location>
</feature>
<feature type="domain" description="START" evidence="2">
    <location>
        <begin position="11"/>
        <end position="196"/>
    </location>
</feature>
<dbReference type="PANTHER" id="PTHR19308">
    <property type="entry name" value="PHOSPHATIDYLCHOLINE TRANSFER PROTEIN"/>
    <property type="match status" value="1"/>
</dbReference>
<dbReference type="InterPro" id="IPR051213">
    <property type="entry name" value="START_lipid_transfer"/>
</dbReference>
<dbReference type="InterPro" id="IPR028347">
    <property type="entry name" value="START_dom_prot"/>
</dbReference>
<dbReference type="InterPro" id="IPR023393">
    <property type="entry name" value="START-like_dom_sf"/>
</dbReference>
<evidence type="ECO:0000256" key="1">
    <source>
        <dbReference type="SAM" id="SignalP"/>
    </source>
</evidence>
<comment type="caution">
    <text evidence="3">The sequence shown here is derived from an EMBL/GenBank/DDBJ whole genome shotgun (WGS) entry which is preliminary data.</text>
</comment>
<dbReference type="PANTHER" id="PTHR19308:SF14">
    <property type="entry name" value="START DOMAIN-CONTAINING PROTEIN"/>
    <property type="match status" value="1"/>
</dbReference>
<gene>
    <name evidence="3" type="ORF">GCM10023184_02170</name>
</gene>
<reference evidence="4" key="1">
    <citation type="journal article" date="2019" name="Int. J. Syst. Evol. Microbiol.">
        <title>The Global Catalogue of Microorganisms (GCM) 10K type strain sequencing project: providing services to taxonomists for standard genome sequencing and annotation.</title>
        <authorList>
            <consortium name="The Broad Institute Genomics Platform"/>
            <consortium name="The Broad Institute Genome Sequencing Center for Infectious Disease"/>
            <person name="Wu L."/>
            <person name="Ma J."/>
        </authorList>
    </citation>
    <scope>NUCLEOTIDE SEQUENCE [LARGE SCALE GENOMIC DNA]</scope>
    <source>
        <strain evidence="4">JCM 17919</strain>
    </source>
</reference>
<dbReference type="PROSITE" id="PS50848">
    <property type="entry name" value="START"/>
    <property type="match status" value="1"/>
</dbReference>
<dbReference type="EMBL" id="BAABGY010000001">
    <property type="protein sequence ID" value="GAA4318117.1"/>
    <property type="molecule type" value="Genomic_DNA"/>
</dbReference>
<name>A0ABP8G632_9BACT</name>
<organism evidence="3 4">
    <name type="scientific">Flaviaesturariibacter amylovorans</name>
    <dbReference type="NCBI Taxonomy" id="1084520"/>
    <lineage>
        <taxon>Bacteria</taxon>
        <taxon>Pseudomonadati</taxon>
        <taxon>Bacteroidota</taxon>
        <taxon>Chitinophagia</taxon>
        <taxon>Chitinophagales</taxon>
        <taxon>Chitinophagaceae</taxon>
        <taxon>Flaviaestuariibacter</taxon>
    </lineage>
</organism>
<sequence>MKRLLLSCFFLLSLSGAFAQGWKLTRQSEGMRIYQSENSGFKNIRVEATLPGTLDRLQGVLYNVGNFKNWVYGNKTAHHVKQVSPTEYYYYSETALPWPLSNRDAVVHARVQRDGDRSLHITETSAAGLVPEQAGKVRVRKSTISWTATPAAAPGQIYIVYIFEAEPGGKLPAWLVNNFAEKGPYESFKKLAALLK</sequence>
<dbReference type="Proteomes" id="UP001501725">
    <property type="component" value="Unassembled WGS sequence"/>
</dbReference>
<dbReference type="RefSeq" id="WP_345252731.1">
    <property type="nucleotide sequence ID" value="NZ_BAABGY010000001.1"/>
</dbReference>
<keyword evidence="4" id="KW-1185">Reference proteome</keyword>
<evidence type="ECO:0000313" key="3">
    <source>
        <dbReference type="EMBL" id="GAA4318117.1"/>
    </source>
</evidence>
<proteinExistence type="predicted"/>
<keyword evidence="1" id="KW-0732">Signal</keyword>
<dbReference type="PIRSF" id="PIRSF039033">
    <property type="entry name" value="START_dom"/>
    <property type="match status" value="1"/>
</dbReference>
<feature type="chain" id="PRO_5046930878" description="START domain-containing protein" evidence="1">
    <location>
        <begin position="20"/>
        <end position="196"/>
    </location>
</feature>
<evidence type="ECO:0000259" key="2">
    <source>
        <dbReference type="PROSITE" id="PS50848"/>
    </source>
</evidence>
<dbReference type="InterPro" id="IPR002913">
    <property type="entry name" value="START_lipid-bd_dom"/>
</dbReference>
<dbReference type="Pfam" id="PF01852">
    <property type="entry name" value="START"/>
    <property type="match status" value="1"/>
</dbReference>
<protein>
    <recommendedName>
        <fullName evidence="2">START domain-containing protein</fullName>
    </recommendedName>
</protein>
<accession>A0ABP8G632</accession>
<dbReference type="Gene3D" id="3.30.530.20">
    <property type="match status" value="1"/>
</dbReference>
<evidence type="ECO:0000313" key="4">
    <source>
        <dbReference type="Proteomes" id="UP001501725"/>
    </source>
</evidence>